<evidence type="ECO:0000313" key="7">
    <source>
        <dbReference type="Proteomes" id="UP000606870"/>
    </source>
</evidence>
<sequence>MWKMITFFARFYTPFRFVEFLRRTKGKIHFVPRLLAIYYCLRDTDTPKAVKLVLMGALGYVILPFDIVPDIFPAVGWLDDAAVIAAALKFAGAYIKPEHLEKVRHVIPFAKCDW</sequence>
<keyword evidence="7" id="KW-1185">Reference proteome</keyword>
<comment type="subcellular location">
    <subcellularLocation>
        <location evidence="1">Endomembrane system</location>
        <topology evidence="1">Multi-pass membrane protein</topology>
    </subcellularLocation>
</comment>
<dbReference type="Pfam" id="PF06803">
    <property type="entry name" value="DUF1232"/>
    <property type="match status" value="1"/>
</dbReference>
<dbReference type="Proteomes" id="UP000606870">
    <property type="component" value="Unassembled WGS sequence"/>
</dbReference>
<keyword evidence="2" id="KW-0812">Transmembrane</keyword>
<proteinExistence type="predicted"/>
<feature type="domain" description="DUF1232" evidence="5">
    <location>
        <begin position="50"/>
        <end position="85"/>
    </location>
</feature>
<name>A0ABR6VIN0_9FIRM</name>
<accession>A0ABR6VIN0</accession>
<evidence type="ECO:0000256" key="4">
    <source>
        <dbReference type="ARBA" id="ARBA00023136"/>
    </source>
</evidence>
<keyword evidence="4" id="KW-0472">Membrane</keyword>
<comment type="caution">
    <text evidence="6">The sequence shown here is derived from an EMBL/GenBank/DDBJ whole genome shotgun (WGS) entry which is preliminary data.</text>
</comment>
<reference evidence="6 7" key="1">
    <citation type="submission" date="2020-08" db="EMBL/GenBank/DDBJ databases">
        <authorList>
            <person name="Liu C."/>
            <person name="Sun Q."/>
        </authorList>
    </citation>
    <scope>NUCLEOTIDE SEQUENCE [LARGE SCALE GENOMIC DNA]</scope>
    <source>
        <strain evidence="6 7">NSJ-59</strain>
    </source>
</reference>
<gene>
    <name evidence="6" type="ORF">H8J70_04900</name>
</gene>
<evidence type="ECO:0000256" key="2">
    <source>
        <dbReference type="ARBA" id="ARBA00022692"/>
    </source>
</evidence>
<dbReference type="RefSeq" id="WP_186502742.1">
    <property type="nucleotide sequence ID" value="NZ_JACOGK010000010.1"/>
</dbReference>
<evidence type="ECO:0000256" key="1">
    <source>
        <dbReference type="ARBA" id="ARBA00004127"/>
    </source>
</evidence>
<organism evidence="6 7">
    <name type="scientific">Megasphaera hominis</name>
    <dbReference type="NCBI Taxonomy" id="159836"/>
    <lineage>
        <taxon>Bacteria</taxon>
        <taxon>Bacillati</taxon>
        <taxon>Bacillota</taxon>
        <taxon>Negativicutes</taxon>
        <taxon>Veillonellales</taxon>
        <taxon>Veillonellaceae</taxon>
        <taxon>Megasphaera</taxon>
    </lineage>
</organism>
<keyword evidence="3" id="KW-1133">Transmembrane helix</keyword>
<evidence type="ECO:0000313" key="6">
    <source>
        <dbReference type="EMBL" id="MBC3536587.1"/>
    </source>
</evidence>
<dbReference type="EMBL" id="JACOGK010000010">
    <property type="protein sequence ID" value="MBC3536587.1"/>
    <property type="molecule type" value="Genomic_DNA"/>
</dbReference>
<dbReference type="InterPro" id="IPR010652">
    <property type="entry name" value="DUF1232"/>
</dbReference>
<protein>
    <submittedName>
        <fullName evidence="6">DUF1232 domain-containing protein</fullName>
    </submittedName>
</protein>
<evidence type="ECO:0000259" key="5">
    <source>
        <dbReference type="Pfam" id="PF06803"/>
    </source>
</evidence>
<evidence type="ECO:0000256" key="3">
    <source>
        <dbReference type="ARBA" id="ARBA00022989"/>
    </source>
</evidence>